<gene>
    <name evidence="2" type="ORF">J2S63_004114</name>
</gene>
<dbReference type="InterPro" id="IPR024072">
    <property type="entry name" value="DHFR-like_dom_sf"/>
</dbReference>
<sequence>MTRTIATQMISLDGFSAGPDQSLEHPLGRGAEVFREWMFGSDHPADRATVRDLHTPVDACLMGRNMFGPVRGPWESWDGEWRGWWGEDPPYHSPVVVLTHHEREPLELEGGNTFLFETGGFEAGYARAVGLAGPDGTVRVTGGCSTVRQAIEAGVLDELQLVQVPVLLGDGERLLEGLPGLRLEPLECAGSPYAVHVRYRVLAPRSGS</sequence>
<evidence type="ECO:0000313" key="2">
    <source>
        <dbReference type="EMBL" id="MDR7364561.1"/>
    </source>
</evidence>
<keyword evidence="3" id="KW-1185">Reference proteome</keyword>
<dbReference type="EMBL" id="JAVDYG010000001">
    <property type="protein sequence ID" value="MDR7364561.1"/>
    <property type="molecule type" value="Genomic_DNA"/>
</dbReference>
<feature type="domain" description="Bacterial bifunctional deaminase-reductase C-terminal" evidence="1">
    <location>
        <begin position="5"/>
        <end position="109"/>
    </location>
</feature>
<dbReference type="InterPro" id="IPR002734">
    <property type="entry name" value="RibDG_C"/>
</dbReference>
<reference evidence="2 3" key="1">
    <citation type="submission" date="2023-07" db="EMBL/GenBank/DDBJ databases">
        <title>Sequencing the genomes of 1000 actinobacteria strains.</title>
        <authorList>
            <person name="Klenk H.-P."/>
        </authorList>
    </citation>
    <scope>NUCLEOTIDE SEQUENCE [LARGE SCALE GENOMIC DNA]</scope>
    <source>
        <strain evidence="2 3">DSM 19426</strain>
    </source>
</reference>
<dbReference type="SUPFAM" id="SSF53597">
    <property type="entry name" value="Dihydrofolate reductase-like"/>
    <property type="match status" value="1"/>
</dbReference>
<evidence type="ECO:0000313" key="3">
    <source>
        <dbReference type="Proteomes" id="UP001183648"/>
    </source>
</evidence>
<proteinExistence type="predicted"/>
<dbReference type="Proteomes" id="UP001183648">
    <property type="component" value="Unassembled WGS sequence"/>
</dbReference>
<evidence type="ECO:0000259" key="1">
    <source>
        <dbReference type="Pfam" id="PF01872"/>
    </source>
</evidence>
<organism evidence="2 3">
    <name type="scientific">Nocardioides marmoribigeumensis</name>
    <dbReference type="NCBI Taxonomy" id="433649"/>
    <lineage>
        <taxon>Bacteria</taxon>
        <taxon>Bacillati</taxon>
        <taxon>Actinomycetota</taxon>
        <taxon>Actinomycetes</taxon>
        <taxon>Propionibacteriales</taxon>
        <taxon>Nocardioidaceae</taxon>
        <taxon>Nocardioides</taxon>
    </lineage>
</organism>
<dbReference type="RefSeq" id="WP_310306325.1">
    <property type="nucleotide sequence ID" value="NZ_BAAAPS010000006.1"/>
</dbReference>
<name>A0ABU2C1Q9_9ACTN</name>
<dbReference type="Gene3D" id="3.40.430.10">
    <property type="entry name" value="Dihydrofolate Reductase, subunit A"/>
    <property type="match status" value="1"/>
</dbReference>
<dbReference type="Pfam" id="PF01872">
    <property type="entry name" value="RibD_C"/>
    <property type="match status" value="2"/>
</dbReference>
<comment type="caution">
    <text evidence="2">The sequence shown here is derived from an EMBL/GenBank/DDBJ whole genome shotgun (WGS) entry which is preliminary data.</text>
</comment>
<accession>A0ABU2C1Q9</accession>
<protein>
    <submittedName>
        <fullName evidence="2">Dihydrofolate reductase</fullName>
    </submittedName>
</protein>
<feature type="domain" description="Bacterial bifunctional deaminase-reductase C-terminal" evidence="1">
    <location>
        <begin position="136"/>
        <end position="180"/>
    </location>
</feature>